<dbReference type="CDD" id="cd02440">
    <property type="entry name" value="AdoMet_MTases"/>
    <property type="match status" value="1"/>
</dbReference>
<proteinExistence type="predicted"/>
<dbReference type="PANTHER" id="PTHR43591:SF24">
    <property type="entry name" value="2-METHOXY-6-POLYPRENYL-1,4-BENZOQUINOL METHYLASE, MITOCHONDRIAL"/>
    <property type="match status" value="1"/>
</dbReference>
<evidence type="ECO:0000313" key="4">
    <source>
        <dbReference type="Proteomes" id="UP000716291"/>
    </source>
</evidence>
<dbReference type="EMBL" id="JAANQT010000440">
    <property type="protein sequence ID" value="KAG1310990.1"/>
    <property type="molecule type" value="Genomic_DNA"/>
</dbReference>
<name>A0A9P6XDN1_RHIOR</name>
<feature type="region of interest" description="Disordered" evidence="1">
    <location>
        <begin position="101"/>
        <end position="123"/>
    </location>
</feature>
<dbReference type="InterPro" id="IPR029063">
    <property type="entry name" value="SAM-dependent_MTases_sf"/>
</dbReference>
<dbReference type="Gene3D" id="3.40.50.150">
    <property type="entry name" value="Vaccinia Virus protein VP39"/>
    <property type="match status" value="1"/>
</dbReference>
<keyword evidence="4" id="KW-1185">Reference proteome</keyword>
<evidence type="ECO:0000259" key="2">
    <source>
        <dbReference type="Pfam" id="PF13649"/>
    </source>
</evidence>
<dbReference type="GO" id="GO:0008168">
    <property type="term" value="F:methyltransferase activity"/>
    <property type="evidence" value="ECO:0007669"/>
    <property type="project" value="TreeGrafter"/>
</dbReference>
<dbReference type="Pfam" id="PF13649">
    <property type="entry name" value="Methyltransf_25"/>
    <property type="match status" value="1"/>
</dbReference>
<dbReference type="AlphaFoldDB" id="A0A9P6XDN1"/>
<sequence length="422" mass="48142">MGNVPSKSDFNDSSGSPVPKKLQIHANPSPGSREHSPQSNRFPFNNSPSKKRSVKIQEGKTVSPVRHQFVTADQATPLTSLSAPILPKSPRHSPRSIYAQLKRHRGSHDSQSESSIISEEAEPPQPSRVIFFKEITAEKSAGLNQCVIPFGAERERDRQTREHYILKQIFKGNYHVELENPKKILDSACGVGLWCLEMGIAFPDCEVIGIDILSTSEKYGQGLAKATSAGQINNVQFQYEDICQPTLSFSDSTFDFVFQRDVGTFMPYERWPNLIKEFYRIIKPGGKIQLVEYDIKYHNPGPVLTIINEWYIAACAVSGVRSDYASFIPEFMESSGFVNINREEFNVPIGEWPTDDLQRQFGYLYKEQMKLLFKSMKKWWCDHAKVSPQEYEQLCKDAIKEFEEYHCMAKWIIFTAEKPMSE</sequence>
<dbReference type="SUPFAM" id="SSF53335">
    <property type="entry name" value="S-adenosyl-L-methionine-dependent methyltransferases"/>
    <property type="match status" value="1"/>
</dbReference>
<evidence type="ECO:0000256" key="1">
    <source>
        <dbReference type="SAM" id="MobiDB-lite"/>
    </source>
</evidence>
<comment type="caution">
    <text evidence="3">The sequence shown here is derived from an EMBL/GenBank/DDBJ whole genome shotgun (WGS) entry which is preliminary data.</text>
</comment>
<feature type="compositionally biased region" description="Polar residues" evidence="1">
    <location>
        <begin position="37"/>
        <end position="48"/>
    </location>
</feature>
<protein>
    <recommendedName>
        <fullName evidence="2">Methyltransferase domain-containing protein</fullName>
    </recommendedName>
</protein>
<gene>
    <name evidence="3" type="ORF">G6F64_004145</name>
</gene>
<accession>A0A9P6XDN1</accession>
<feature type="compositionally biased region" description="Polar residues" evidence="1">
    <location>
        <begin position="1"/>
        <end position="16"/>
    </location>
</feature>
<reference evidence="3" key="1">
    <citation type="journal article" date="2020" name="Microb. Genom.">
        <title>Genetic diversity of clinical and environmental Mucorales isolates obtained from an investigation of mucormycosis cases among solid organ transplant recipients.</title>
        <authorList>
            <person name="Nguyen M.H."/>
            <person name="Kaul D."/>
            <person name="Muto C."/>
            <person name="Cheng S.J."/>
            <person name="Richter R.A."/>
            <person name="Bruno V.M."/>
            <person name="Liu G."/>
            <person name="Beyhan S."/>
            <person name="Sundermann A.J."/>
            <person name="Mounaud S."/>
            <person name="Pasculle A.W."/>
            <person name="Nierman W.C."/>
            <person name="Driscoll E."/>
            <person name="Cumbie R."/>
            <person name="Clancy C.J."/>
            <person name="Dupont C.L."/>
        </authorList>
    </citation>
    <scope>NUCLEOTIDE SEQUENCE</scope>
    <source>
        <strain evidence="3">GL11</strain>
    </source>
</reference>
<dbReference type="Proteomes" id="UP000716291">
    <property type="component" value="Unassembled WGS sequence"/>
</dbReference>
<evidence type="ECO:0000313" key="3">
    <source>
        <dbReference type="EMBL" id="KAG1310990.1"/>
    </source>
</evidence>
<feature type="domain" description="Methyltransferase" evidence="2">
    <location>
        <begin position="184"/>
        <end position="286"/>
    </location>
</feature>
<dbReference type="PANTHER" id="PTHR43591">
    <property type="entry name" value="METHYLTRANSFERASE"/>
    <property type="match status" value="1"/>
</dbReference>
<feature type="region of interest" description="Disordered" evidence="1">
    <location>
        <begin position="1"/>
        <end position="66"/>
    </location>
</feature>
<dbReference type="InterPro" id="IPR041698">
    <property type="entry name" value="Methyltransf_25"/>
</dbReference>
<organism evidence="3 4">
    <name type="scientific">Rhizopus oryzae</name>
    <name type="common">Mucormycosis agent</name>
    <name type="synonym">Rhizopus arrhizus var. delemar</name>
    <dbReference type="NCBI Taxonomy" id="64495"/>
    <lineage>
        <taxon>Eukaryota</taxon>
        <taxon>Fungi</taxon>
        <taxon>Fungi incertae sedis</taxon>
        <taxon>Mucoromycota</taxon>
        <taxon>Mucoromycotina</taxon>
        <taxon>Mucoromycetes</taxon>
        <taxon>Mucorales</taxon>
        <taxon>Mucorineae</taxon>
        <taxon>Rhizopodaceae</taxon>
        <taxon>Rhizopus</taxon>
    </lineage>
</organism>